<reference evidence="1 2" key="1">
    <citation type="submission" date="2014-04" db="EMBL/GenBank/DDBJ databases">
        <authorList>
            <consortium name="DOE Joint Genome Institute"/>
            <person name="Kuo A."/>
            <person name="Kohler A."/>
            <person name="Costa M.D."/>
            <person name="Nagy L.G."/>
            <person name="Floudas D."/>
            <person name="Copeland A."/>
            <person name="Barry K.W."/>
            <person name="Cichocki N."/>
            <person name="Veneault-Fourrey C."/>
            <person name="LaButti K."/>
            <person name="Lindquist E.A."/>
            <person name="Lipzen A."/>
            <person name="Lundell T."/>
            <person name="Morin E."/>
            <person name="Murat C."/>
            <person name="Sun H."/>
            <person name="Tunlid A."/>
            <person name="Henrissat B."/>
            <person name="Grigoriev I.V."/>
            <person name="Hibbett D.S."/>
            <person name="Martin F."/>
            <person name="Nordberg H.P."/>
            <person name="Cantor M.N."/>
            <person name="Hua S.X."/>
        </authorList>
    </citation>
    <scope>NUCLEOTIDE SEQUENCE [LARGE SCALE GENOMIC DNA]</scope>
    <source>
        <strain evidence="1 2">Marx 270</strain>
    </source>
</reference>
<dbReference type="AlphaFoldDB" id="A0A0C3JKM3"/>
<accession>A0A0C3JKM3</accession>
<dbReference type="InParanoid" id="A0A0C3JKM3"/>
<protein>
    <submittedName>
        <fullName evidence="1">Uncharacterized protein</fullName>
    </submittedName>
</protein>
<evidence type="ECO:0000313" key="2">
    <source>
        <dbReference type="Proteomes" id="UP000054217"/>
    </source>
</evidence>
<dbReference type="Proteomes" id="UP000054217">
    <property type="component" value="Unassembled WGS sequence"/>
</dbReference>
<gene>
    <name evidence="1" type="ORF">M404DRAFT_283035</name>
</gene>
<dbReference type="EMBL" id="KN831954">
    <property type="protein sequence ID" value="KIO09683.1"/>
    <property type="molecule type" value="Genomic_DNA"/>
</dbReference>
<reference evidence="2" key="2">
    <citation type="submission" date="2015-01" db="EMBL/GenBank/DDBJ databases">
        <title>Evolutionary Origins and Diversification of the Mycorrhizal Mutualists.</title>
        <authorList>
            <consortium name="DOE Joint Genome Institute"/>
            <consortium name="Mycorrhizal Genomics Consortium"/>
            <person name="Kohler A."/>
            <person name="Kuo A."/>
            <person name="Nagy L.G."/>
            <person name="Floudas D."/>
            <person name="Copeland A."/>
            <person name="Barry K.W."/>
            <person name="Cichocki N."/>
            <person name="Veneault-Fourrey C."/>
            <person name="LaButti K."/>
            <person name="Lindquist E.A."/>
            <person name="Lipzen A."/>
            <person name="Lundell T."/>
            <person name="Morin E."/>
            <person name="Murat C."/>
            <person name="Riley R."/>
            <person name="Ohm R."/>
            <person name="Sun H."/>
            <person name="Tunlid A."/>
            <person name="Henrissat B."/>
            <person name="Grigoriev I.V."/>
            <person name="Hibbett D.S."/>
            <person name="Martin F."/>
        </authorList>
    </citation>
    <scope>NUCLEOTIDE SEQUENCE [LARGE SCALE GENOMIC DNA]</scope>
    <source>
        <strain evidence="2">Marx 270</strain>
    </source>
</reference>
<organism evidence="1 2">
    <name type="scientific">Pisolithus tinctorius Marx 270</name>
    <dbReference type="NCBI Taxonomy" id="870435"/>
    <lineage>
        <taxon>Eukaryota</taxon>
        <taxon>Fungi</taxon>
        <taxon>Dikarya</taxon>
        <taxon>Basidiomycota</taxon>
        <taxon>Agaricomycotina</taxon>
        <taxon>Agaricomycetes</taxon>
        <taxon>Agaricomycetidae</taxon>
        <taxon>Boletales</taxon>
        <taxon>Sclerodermatineae</taxon>
        <taxon>Pisolithaceae</taxon>
        <taxon>Pisolithus</taxon>
    </lineage>
</organism>
<evidence type="ECO:0000313" key="1">
    <source>
        <dbReference type="EMBL" id="KIO09683.1"/>
    </source>
</evidence>
<keyword evidence="2" id="KW-1185">Reference proteome</keyword>
<proteinExistence type="predicted"/>
<sequence length="132" mass="15098">MIRKCQCSMTCKRRKEHSVSPTSRIFQLTSCITELLEQLRALASGTLSDLRISTIYFANPPKVPGHAESSKDGVRLFGVRKGPLIDITIGPALDKTTVLRSESLIVPCRVRHYYYFLHKINWYIAGMNRWNQ</sequence>
<name>A0A0C3JKM3_PISTI</name>
<dbReference type="HOGENOM" id="CLU_1917912_0_0_1"/>